<keyword evidence="2" id="KW-0808">Transferase</keyword>
<keyword evidence="2" id="KW-0418">Kinase</keyword>
<comment type="similarity">
    <text evidence="1">Belongs to the ROK (NagC/XylR) family.</text>
</comment>
<name>A0A7Z7KBE6_STRAG</name>
<dbReference type="InterPro" id="IPR043129">
    <property type="entry name" value="ATPase_NBD"/>
</dbReference>
<comment type="caution">
    <text evidence="2">The sequence shown here is derived from an EMBL/GenBank/DDBJ whole genome shotgun (WGS) entry which is preliminary data.</text>
</comment>
<gene>
    <name evidence="2" type="ORF">NCTC8181_01072</name>
</gene>
<dbReference type="GO" id="GO:0009384">
    <property type="term" value="F:N-acylmannosamine kinase activity"/>
    <property type="evidence" value="ECO:0007669"/>
    <property type="project" value="UniProtKB-EC"/>
</dbReference>
<evidence type="ECO:0000313" key="2">
    <source>
        <dbReference type="EMBL" id="SQA18065.1"/>
    </source>
</evidence>
<sequence>MTRTVAIDIGGTMIKHGIVDNLGCIVEASELATEAYKGGPGILQKVCQIIDNYLAEGSIDGIAISSAGMVDPDEGVRQEVVL</sequence>
<dbReference type="Proteomes" id="UP000250200">
    <property type="component" value="Unassembled WGS sequence"/>
</dbReference>
<organism evidence="2 3">
    <name type="scientific">Streptococcus agalactiae</name>
    <dbReference type="NCBI Taxonomy" id="1311"/>
    <lineage>
        <taxon>Bacteria</taxon>
        <taxon>Bacillati</taxon>
        <taxon>Bacillota</taxon>
        <taxon>Bacilli</taxon>
        <taxon>Lactobacillales</taxon>
        <taxon>Streptococcaceae</taxon>
        <taxon>Streptococcus</taxon>
    </lineage>
</organism>
<dbReference type="AlphaFoldDB" id="A0A7Z7KBE6"/>
<evidence type="ECO:0000256" key="1">
    <source>
        <dbReference type="ARBA" id="ARBA00006479"/>
    </source>
</evidence>
<dbReference type="Pfam" id="PF00480">
    <property type="entry name" value="ROK"/>
    <property type="match status" value="1"/>
</dbReference>
<evidence type="ECO:0000313" key="3">
    <source>
        <dbReference type="Proteomes" id="UP000250200"/>
    </source>
</evidence>
<dbReference type="Gene3D" id="3.30.420.40">
    <property type="match status" value="1"/>
</dbReference>
<dbReference type="EC" id="2.7.1.60" evidence="2"/>
<protein>
    <submittedName>
        <fullName evidence="2">N-acetylmannosamine kinase</fullName>
        <ecNumber evidence="2">2.7.1.60</ecNumber>
    </submittedName>
</protein>
<dbReference type="InterPro" id="IPR000600">
    <property type="entry name" value="ROK"/>
</dbReference>
<accession>A0A7Z7KBE6</accession>
<dbReference type="EMBL" id="UAVB01000001">
    <property type="protein sequence ID" value="SQA18065.1"/>
    <property type="molecule type" value="Genomic_DNA"/>
</dbReference>
<dbReference type="SUPFAM" id="SSF53067">
    <property type="entry name" value="Actin-like ATPase domain"/>
    <property type="match status" value="1"/>
</dbReference>
<reference evidence="2 3" key="1">
    <citation type="submission" date="2018-06" db="EMBL/GenBank/DDBJ databases">
        <authorList>
            <consortium name="Pathogen Informatics"/>
            <person name="Doyle S."/>
        </authorList>
    </citation>
    <scope>NUCLEOTIDE SEQUENCE [LARGE SCALE GENOMIC DNA]</scope>
    <source>
        <strain evidence="2 3">NCTC8181</strain>
    </source>
</reference>
<proteinExistence type="inferred from homology"/>